<dbReference type="RefSeq" id="WP_341875666.1">
    <property type="nucleotide sequence ID" value="NZ_CP121687.1"/>
</dbReference>
<dbReference type="NCBIfam" id="TIGR00225">
    <property type="entry name" value="prc"/>
    <property type="match status" value="1"/>
</dbReference>
<keyword evidence="9" id="KW-1185">Reference proteome</keyword>
<dbReference type="PANTHER" id="PTHR32060">
    <property type="entry name" value="TAIL-SPECIFIC PROTEASE"/>
    <property type="match status" value="1"/>
</dbReference>
<keyword evidence="4 5" id="KW-0720">Serine protease</keyword>
<dbReference type="Gene3D" id="3.90.226.10">
    <property type="entry name" value="2-enoyl-CoA Hydratase, Chain A, domain 1"/>
    <property type="match status" value="1"/>
</dbReference>
<gene>
    <name evidence="8" type="ORF">QBE51_07415</name>
</gene>
<feature type="domain" description="PDZ" evidence="7">
    <location>
        <begin position="91"/>
        <end position="161"/>
    </location>
</feature>
<reference evidence="8 9" key="1">
    <citation type="submission" date="2023-03" db="EMBL/GenBank/DDBJ databases">
        <title>Novel Species.</title>
        <authorList>
            <person name="Ma S."/>
        </authorList>
    </citation>
    <scope>NUCLEOTIDE SEQUENCE [LARGE SCALE GENOMIC DNA]</scope>
    <source>
        <strain evidence="8 9">LIND6LT2</strain>
    </source>
</reference>
<keyword evidence="2 5" id="KW-0645">Protease</keyword>
<evidence type="ECO:0000256" key="5">
    <source>
        <dbReference type="RuleBase" id="RU004404"/>
    </source>
</evidence>
<dbReference type="InterPro" id="IPR036034">
    <property type="entry name" value="PDZ_sf"/>
</dbReference>
<feature type="transmembrane region" description="Helical" evidence="6">
    <location>
        <begin position="7"/>
        <end position="28"/>
    </location>
</feature>
<protein>
    <submittedName>
        <fullName evidence="8">S41 family peptidase</fullName>
    </submittedName>
</protein>
<organism evidence="8 9">
    <name type="scientific">Defluviitalea saccharophila</name>
    <dbReference type="NCBI Taxonomy" id="879970"/>
    <lineage>
        <taxon>Bacteria</taxon>
        <taxon>Bacillati</taxon>
        <taxon>Bacillota</taxon>
        <taxon>Clostridia</taxon>
        <taxon>Lachnospirales</taxon>
        <taxon>Defluviitaleaceae</taxon>
        <taxon>Defluviitalea</taxon>
    </lineage>
</organism>
<keyword evidence="3 5" id="KW-0378">Hydrolase</keyword>
<keyword evidence="6" id="KW-0472">Membrane</keyword>
<dbReference type="SUPFAM" id="SSF52096">
    <property type="entry name" value="ClpP/crotonase"/>
    <property type="match status" value="1"/>
</dbReference>
<evidence type="ECO:0000256" key="1">
    <source>
        <dbReference type="ARBA" id="ARBA00009179"/>
    </source>
</evidence>
<evidence type="ECO:0000259" key="7">
    <source>
        <dbReference type="PROSITE" id="PS50106"/>
    </source>
</evidence>
<sequence>MNNKKSFLSGLAVGMSIVIFINIFFFGFRIVMGMTGNSNLGMNQKVNKILAYLNKFYVDKIDEDSLEEGMYKGLVSGVGDPYTTYMSKEEFENFQTETSGRYAGIGVVVSVDQTDQLITVVSPFEGSPGAKAGLLPGDKIIKVNDFEVTGDDLNEAVSMMKGPAGTKVKLTVYRKSDFKTFEVEITRANIDYPTVSHRMLDNQIGYIKIVSFDEVTYNQFMTAYKDLNSKGQKGLIIDLRNNPGGLLSTVTKIADQLLPEGMIVYTEDKNGKKDTYLSDANEIKVPLVLLVNENSASASEILSGAIKDHNKGKLVGTTTFGKGLVQSIYPLGDGSAVKITISKYYTPSGVCIQGIGIEPDYVVELSDELKSKLTLEEDEDIQLKKAVEVIKEQL</sequence>
<dbReference type="SUPFAM" id="SSF50156">
    <property type="entry name" value="PDZ domain-like"/>
    <property type="match status" value="1"/>
</dbReference>
<dbReference type="SMART" id="SM00245">
    <property type="entry name" value="TSPc"/>
    <property type="match status" value="1"/>
</dbReference>
<dbReference type="InterPro" id="IPR029045">
    <property type="entry name" value="ClpP/crotonase-like_dom_sf"/>
</dbReference>
<dbReference type="CDD" id="cd06782">
    <property type="entry name" value="cpPDZ_CPP-like"/>
    <property type="match status" value="1"/>
</dbReference>
<dbReference type="InterPro" id="IPR055210">
    <property type="entry name" value="CtpA/B_N"/>
</dbReference>
<dbReference type="SMART" id="SM00228">
    <property type="entry name" value="PDZ"/>
    <property type="match status" value="1"/>
</dbReference>
<dbReference type="InterPro" id="IPR001478">
    <property type="entry name" value="PDZ"/>
</dbReference>
<dbReference type="InterPro" id="IPR004447">
    <property type="entry name" value="Peptidase_S41A"/>
</dbReference>
<dbReference type="Gene3D" id="2.30.42.10">
    <property type="match status" value="1"/>
</dbReference>
<dbReference type="CDD" id="cd07560">
    <property type="entry name" value="Peptidase_S41_CPP"/>
    <property type="match status" value="1"/>
</dbReference>
<dbReference type="PANTHER" id="PTHR32060:SF30">
    <property type="entry name" value="CARBOXY-TERMINAL PROCESSING PROTEASE CTPA"/>
    <property type="match status" value="1"/>
</dbReference>
<evidence type="ECO:0000313" key="9">
    <source>
        <dbReference type="Proteomes" id="UP001486565"/>
    </source>
</evidence>
<evidence type="ECO:0000313" key="8">
    <source>
        <dbReference type="EMBL" id="WZL68659.1"/>
    </source>
</evidence>
<dbReference type="PROSITE" id="PS50106">
    <property type="entry name" value="PDZ"/>
    <property type="match status" value="1"/>
</dbReference>
<keyword evidence="6" id="KW-1133">Transmembrane helix</keyword>
<comment type="similarity">
    <text evidence="1 5">Belongs to the peptidase S41A family.</text>
</comment>
<dbReference type="Pfam" id="PF17820">
    <property type="entry name" value="PDZ_6"/>
    <property type="match status" value="1"/>
</dbReference>
<keyword evidence="6" id="KW-0812">Transmembrane</keyword>
<dbReference type="InterPro" id="IPR005151">
    <property type="entry name" value="Tail-specific_protease"/>
</dbReference>
<dbReference type="Proteomes" id="UP001486565">
    <property type="component" value="Chromosome"/>
</dbReference>
<dbReference type="InterPro" id="IPR041489">
    <property type="entry name" value="PDZ_6"/>
</dbReference>
<evidence type="ECO:0000256" key="6">
    <source>
        <dbReference type="SAM" id="Phobius"/>
    </source>
</evidence>
<evidence type="ECO:0000256" key="3">
    <source>
        <dbReference type="ARBA" id="ARBA00022801"/>
    </source>
</evidence>
<proteinExistence type="inferred from homology"/>
<evidence type="ECO:0000256" key="2">
    <source>
        <dbReference type="ARBA" id="ARBA00022670"/>
    </source>
</evidence>
<dbReference type="EMBL" id="CP121687">
    <property type="protein sequence ID" value="WZL68659.1"/>
    <property type="molecule type" value="Genomic_DNA"/>
</dbReference>
<evidence type="ECO:0000256" key="4">
    <source>
        <dbReference type="ARBA" id="ARBA00022825"/>
    </source>
</evidence>
<name>A0ABZ2Y2G0_9FIRM</name>
<dbReference type="Pfam" id="PF22694">
    <property type="entry name" value="CtpB_N-like"/>
    <property type="match status" value="1"/>
</dbReference>
<accession>A0ABZ2Y2G0</accession>
<dbReference type="Pfam" id="PF03572">
    <property type="entry name" value="Peptidase_S41"/>
    <property type="match status" value="1"/>
</dbReference>
<dbReference type="Gene3D" id="3.30.750.44">
    <property type="match status" value="1"/>
</dbReference>